<comment type="caution">
    <text evidence="2">The sequence shown here is derived from an EMBL/GenBank/DDBJ whole genome shotgun (WGS) entry which is preliminary data.</text>
</comment>
<reference evidence="2 3" key="1">
    <citation type="submission" date="2019-06" db="EMBL/GenBank/DDBJ databases">
        <title>A comparative genomics study of ostrich specific Mycoplasmas.</title>
        <authorList>
            <person name="Botes A."/>
            <person name="Nel T."/>
        </authorList>
    </citation>
    <scope>NUCLEOTIDE SEQUENCE [LARGE SCALE GENOMIC DNA]</scope>
    <source>
        <strain evidence="2 3">Ms01</strain>
    </source>
</reference>
<gene>
    <name evidence="2" type="ORF">FJM01_00635</name>
</gene>
<evidence type="ECO:0000256" key="1">
    <source>
        <dbReference type="SAM" id="Phobius"/>
    </source>
</evidence>
<feature type="transmembrane region" description="Helical" evidence="1">
    <location>
        <begin position="6"/>
        <end position="27"/>
    </location>
</feature>
<protein>
    <recommendedName>
        <fullName evidence="4">EAL domain-containing protein</fullName>
    </recommendedName>
</protein>
<dbReference type="NCBIfam" id="NF045955">
    <property type="entry name" value="MHO_4530_fam"/>
    <property type="match status" value="1"/>
</dbReference>
<dbReference type="Proteomes" id="UP000317904">
    <property type="component" value="Unassembled WGS sequence"/>
</dbReference>
<sequence length="514" mass="61462">MNSIFIAFILIFVLATFVTLTILIVYATKKRLTFIQRSTGFFVFKVDTKQKRIKFEEIENVTQYVPSFLKINGFDKGEWISIDDFEHLFSEEVKKEFHYLINKRETKTIDTSFQWGNKNQFYADAKIEITNFNESDVWGTFYWNTHKLNEKIVFNKFGENIDQMLNINENYEVVGFILKTQNINQIDNFIKLFKEGAALKNIHGVDAYIHLNKLFFVLKYKQFNLAKRRKILSYFAKASKNYFKFFSRIFNLEKKDINNYKILDLEILCDYIKLLNNTEEIIYAEDILKTENFKIFKEKYLKVTKELDSRIQYVPKSVKLRALNNNKTNITLLFKKDIFEEFNIEDKSLISSLDLYIKAQNLFYKKISEDTLEKTFYTIDDYIFNYIDFKIINKIAQTSPSFINNIRFNSFKSINRIEKKVLENKVKEKNLLFGLEINKIDDRIISIIKPWINFVFISKELSKQLNKPDIILFIQTLIEKVNALGIKIVFENFDYKNYHKILNKHPKNIYYIEE</sequence>
<name>A0A502M2P6_9MOLU</name>
<evidence type="ECO:0008006" key="4">
    <source>
        <dbReference type="Google" id="ProtNLM"/>
    </source>
</evidence>
<keyword evidence="1" id="KW-0812">Transmembrane</keyword>
<evidence type="ECO:0000313" key="3">
    <source>
        <dbReference type="Proteomes" id="UP000317904"/>
    </source>
</evidence>
<keyword evidence="1" id="KW-0472">Membrane</keyword>
<evidence type="ECO:0000313" key="2">
    <source>
        <dbReference type="EMBL" id="TPI02478.1"/>
    </source>
</evidence>
<dbReference type="AlphaFoldDB" id="A0A502M2P6"/>
<accession>A0A502M2P6</accession>
<dbReference type="RefSeq" id="WP_140700922.1">
    <property type="nucleotide sequence ID" value="NZ_VFSY01000017.1"/>
</dbReference>
<proteinExistence type="predicted"/>
<dbReference type="EMBL" id="VFSY01000017">
    <property type="protein sequence ID" value="TPI02478.1"/>
    <property type="molecule type" value="Genomic_DNA"/>
</dbReference>
<keyword evidence="1" id="KW-1133">Transmembrane helix</keyword>
<organism evidence="2 3">
    <name type="scientific">Mycoplasma struthionis</name>
    <dbReference type="NCBI Taxonomy" id="538220"/>
    <lineage>
        <taxon>Bacteria</taxon>
        <taxon>Bacillati</taxon>
        <taxon>Mycoplasmatota</taxon>
        <taxon>Mollicutes</taxon>
        <taxon>Mycoplasmataceae</taxon>
        <taxon>Mycoplasma</taxon>
    </lineage>
</organism>